<organism evidence="2 3">
    <name type="scientific">Streptomyces crystallinus</name>
    <dbReference type="NCBI Taxonomy" id="68191"/>
    <lineage>
        <taxon>Bacteria</taxon>
        <taxon>Bacillati</taxon>
        <taxon>Actinomycetota</taxon>
        <taxon>Actinomycetes</taxon>
        <taxon>Kitasatosporales</taxon>
        <taxon>Streptomycetaceae</taxon>
        <taxon>Streptomyces</taxon>
    </lineage>
</organism>
<dbReference type="EMBL" id="BAAACA010000037">
    <property type="protein sequence ID" value="GAA0615985.1"/>
    <property type="molecule type" value="Genomic_DNA"/>
</dbReference>
<dbReference type="PROSITE" id="PS51257">
    <property type="entry name" value="PROKAR_LIPOPROTEIN"/>
    <property type="match status" value="1"/>
</dbReference>
<comment type="caution">
    <text evidence="2">The sequence shown here is derived from an EMBL/GenBank/DDBJ whole genome shotgun (WGS) entry which is preliminary data.</text>
</comment>
<name>A0ABN1GPT8_9ACTN</name>
<feature type="compositionally biased region" description="Polar residues" evidence="1">
    <location>
        <begin position="42"/>
        <end position="54"/>
    </location>
</feature>
<keyword evidence="3" id="KW-1185">Reference proteome</keyword>
<evidence type="ECO:0000256" key="1">
    <source>
        <dbReference type="SAM" id="MobiDB-lite"/>
    </source>
</evidence>
<dbReference type="Proteomes" id="UP001500668">
    <property type="component" value="Unassembled WGS sequence"/>
</dbReference>
<protein>
    <recommendedName>
        <fullName evidence="4">Lipoprotein</fullName>
    </recommendedName>
</protein>
<evidence type="ECO:0008006" key="4">
    <source>
        <dbReference type="Google" id="ProtNLM"/>
    </source>
</evidence>
<feature type="region of interest" description="Disordered" evidence="1">
    <location>
        <begin position="30"/>
        <end position="76"/>
    </location>
</feature>
<sequence>MGRLTRPAPAACALTAVAMLIGAVGCSGGDGDSDAAPKAATRSPTPSASKSITPPTGRPEHIDGQTVTRAPKPMGNGKVLTSVNSRNGNAELPLGKIHSGRLAVQVNCQGSGKISVAIDPSGLSFPLECVAAESSSTYNEVHLKTDRSEGALHITAPSTVRWALTVEQ</sequence>
<reference evidence="2 3" key="1">
    <citation type="journal article" date="2019" name="Int. J. Syst. Evol. Microbiol.">
        <title>The Global Catalogue of Microorganisms (GCM) 10K type strain sequencing project: providing services to taxonomists for standard genome sequencing and annotation.</title>
        <authorList>
            <consortium name="The Broad Institute Genomics Platform"/>
            <consortium name="The Broad Institute Genome Sequencing Center for Infectious Disease"/>
            <person name="Wu L."/>
            <person name="Ma J."/>
        </authorList>
    </citation>
    <scope>NUCLEOTIDE SEQUENCE [LARGE SCALE GENOMIC DNA]</scope>
    <source>
        <strain evidence="2 3">JCM 5067</strain>
    </source>
</reference>
<proteinExistence type="predicted"/>
<evidence type="ECO:0000313" key="2">
    <source>
        <dbReference type="EMBL" id="GAA0615985.1"/>
    </source>
</evidence>
<gene>
    <name evidence="2" type="ORF">GCM10010394_52570</name>
</gene>
<accession>A0ABN1GPT8</accession>
<evidence type="ECO:0000313" key="3">
    <source>
        <dbReference type="Proteomes" id="UP001500668"/>
    </source>
</evidence>